<dbReference type="AlphaFoldDB" id="A0A1H3R627"/>
<proteinExistence type="inferred from homology"/>
<accession>A0A1H3R627</accession>
<dbReference type="GO" id="GO:0004175">
    <property type="term" value="F:endopeptidase activity"/>
    <property type="evidence" value="ECO:0007669"/>
    <property type="project" value="TreeGrafter"/>
</dbReference>
<dbReference type="Gene3D" id="2.30.42.10">
    <property type="match status" value="1"/>
</dbReference>
<gene>
    <name evidence="7" type="ORF">SAMN05660462_02218</name>
</gene>
<evidence type="ECO:0000256" key="1">
    <source>
        <dbReference type="ARBA" id="ARBA00009179"/>
    </source>
</evidence>
<dbReference type="CDD" id="cd07560">
    <property type="entry name" value="Peptidase_S41_CPP"/>
    <property type="match status" value="1"/>
</dbReference>
<evidence type="ECO:0000256" key="3">
    <source>
        <dbReference type="ARBA" id="ARBA00022801"/>
    </source>
</evidence>
<name>A0A1H3R627_9FIRM</name>
<keyword evidence="8" id="KW-1185">Reference proteome</keyword>
<dbReference type="OrthoDB" id="9812068at2"/>
<dbReference type="InterPro" id="IPR055210">
    <property type="entry name" value="CtpA/B_N"/>
</dbReference>
<dbReference type="GO" id="GO:0006508">
    <property type="term" value="P:proteolysis"/>
    <property type="evidence" value="ECO:0007669"/>
    <property type="project" value="UniProtKB-KW"/>
</dbReference>
<dbReference type="Pfam" id="PF03572">
    <property type="entry name" value="Peptidase_S41"/>
    <property type="match status" value="1"/>
</dbReference>
<dbReference type="EMBL" id="FNQE01000025">
    <property type="protein sequence ID" value="SDZ20973.1"/>
    <property type="molecule type" value="Genomic_DNA"/>
</dbReference>
<dbReference type="Proteomes" id="UP000198625">
    <property type="component" value="Unassembled WGS sequence"/>
</dbReference>
<dbReference type="PANTHER" id="PTHR32060:SF30">
    <property type="entry name" value="CARBOXY-TERMINAL PROCESSING PROTEASE CTPA"/>
    <property type="match status" value="1"/>
</dbReference>
<evidence type="ECO:0000256" key="4">
    <source>
        <dbReference type="ARBA" id="ARBA00022825"/>
    </source>
</evidence>
<feature type="domain" description="PDZ" evidence="6">
    <location>
        <begin position="105"/>
        <end position="185"/>
    </location>
</feature>
<evidence type="ECO:0000313" key="8">
    <source>
        <dbReference type="Proteomes" id="UP000198625"/>
    </source>
</evidence>
<sequence>MISKKRAVIIAVLLVLVTSASTFVFSNMIQISLKDKVIITQSEYNDLASVYRKYSKNILLEDIVKEYYLRDVDEDVLLEGQLKGLFSAIEDPYSVYMTKDEFKSFMEHTKGVFGGIGVYVAPGDDNLITVVSPIEDTPGERAGIKPGDKIIKVDGREFTADKMDEAVKHMKGEPGTEVLLTIMRKDLEGNSQIFDKNIKREEIRIKSVKSNMLKDNIGYIRIISFDDFTYNDFMAHLKELQNKGMKGLVLDLRNNPGGLLDISAKIADELMGEGTIVYTETKKKEREYLKSDKNKLGIPLTVLVNEGSASASEILSGALQDTKEGTIIGTTTFGKGVVQRIKELSDGSGFKITVSEYFTPNGRNIQGIGIEPDIIVEIPKDVEQIGVENLEEDTQLQKAIEVVKEKINK</sequence>
<dbReference type="InterPro" id="IPR029045">
    <property type="entry name" value="ClpP/crotonase-like_dom_sf"/>
</dbReference>
<dbReference type="InterPro" id="IPR005151">
    <property type="entry name" value="Tail-specific_protease"/>
</dbReference>
<organism evidence="7 8">
    <name type="scientific">Proteiniborus ethanoligenes</name>
    <dbReference type="NCBI Taxonomy" id="415015"/>
    <lineage>
        <taxon>Bacteria</taxon>
        <taxon>Bacillati</taxon>
        <taxon>Bacillota</taxon>
        <taxon>Clostridia</taxon>
        <taxon>Eubacteriales</taxon>
        <taxon>Proteiniborus</taxon>
    </lineage>
</organism>
<dbReference type="PROSITE" id="PS50106">
    <property type="entry name" value="PDZ"/>
    <property type="match status" value="1"/>
</dbReference>
<dbReference type="SMART" id="SM00228">
    <property type="entry name" value="PDZ"/>
    <property type="match status" value="1"/>
</dbReference>
<dbReference type="GO" id="GO:0007165">
    <property type="term" value="P:signal transduction"/>
    <property type="evidence" value="ECO:0007669"/>
    <property type="project" value="TreeGrafter"/>
</dbReference>
<dbReference type="STRING" id="415015.SAMN05660462_02218"/>
<evidence type="ECO:0000313" key="7">
    <source>
        <dbReference type="EMBL" id="SDZ20973.1"/>
    </source>
</evidence>
<dbReference type="Pfam" id="PF17820">
    <property type="entry name" value="PDZ_6"/>
    <property type="match status" value="1"/>
</dbReference>
<reference evidence="7 8" key="1">
    <citation type="submission" date="2016-10" db="EMBL/GenBank/DDBJ databases">
        <authorList>
            <person name="de Groot N.N."/>
        </authorList>
    </citation>
    <scope>NUCLEOTIDE SEQUENCE [LARGE SCALE GENOMIC DNA]</scope>
    <source>
        <strain evidence="7 8">DSM 21650</strain>
    </source>
</reference>
<dbReference type="GO" id="GO:0008236">
    <property type="term" value="F:serine-type peptidase activity"/>
    <property type="evidence" value="ECO:0007669"/>
    <property type="project" value="UniProtKB-KW"/>
</dbReference>
<evidence type="ECO:0000256" key="2">
    <source>
        <dbReference type="ARBA" id="ARBA00022670"/>
    </source>
</evidence>
<dbReference type="SUPFAM" id="SSF50156">
    <property type="entry name" value="PDZ domain-like"/>
    <property type="match status" value="1"/>
</dbReference>
<dbReference type="InterPro" id="IPR001478">
    <property type="entry name" value="PDZ"/>
</dbReference>
<dbReference type="FunFam" id="2.30.42.10:FF:000063">
    <property type="entry name" value="Peptidase, S41 family"/>
    <property type="match status" value="1"/>
</dbReference>
<comment type="similarity">
    <text evidence="1 5">Belongs to the peptidase S41A family.</text>
</comment>
<keyword evidence="4 5" id="KW-0720">Serine protease</keyword>
<dbReference type="GO" id="GO:0030288">
    <property type="term" value="C:outer membrane-bounded periplasmic space"/>
    <property type="evidence" value="ECO:0007669"/>
    <property type="project" value="TreeGrafter"/>
</dbReference>
<dbReference type="PANTHER" id="PTHR32060">
    <property type="entry name" value="TAIL-SPECIFIC PROTEASE"/>
    <property type="match status" value="1"/>
</dbReference>
<dbReference type="InterPro" id="IPR036034">
    <property type="entry name" value="PDZ_sf"/>
</dbReference>
<keyword evidence="3 5" id="KW-0378">Hydrolase</keyword>
<dbReference type="RefSeq" id="WP_091731163.1">
    <property type="nucleotide sequence ID" value="NZ_FNQE01000025.1"/>
</dbReference>
<dbReference type="Pfam" id="PF22694">
    <property type="entry name" value="CtpB_N-like"/>
    <property type="match status" value="1"/>
</dbReference>
<keyword evidence="2 5" id="KW-0645">Protease</keyword>
<evidence type="ECO:0000259" key="6">
    <source>
        <dbReference type="PROSITE" id="PS50106"/>
    </source>
</evidence>
<dbReference type="CDD" id="cd06782">
    <property type="entry name" value="cpPDZ_CPP-like"/>
    <property type="match status" value="1"/>
</dbReference>
<dbReference type="SMART" id="SM00245">
    <property type="entry name" value="TSPc"/>
    <property type="match status" value="1"/>
</dbReference>
<protein>
    <submittedName>
        <fullName evidence="7">Carboxyl-terminal processing protease</fullName>
    </submittedName>
</protein>
<dbReference type="SUPFAM" id="SSF52096">
    <property type="entry name" value="ClpP/crotonase"/>
    <property type="match status" value="1"/>
</dbReference>
<dbReference type="Gene3D" id="3.30.750.44">
    <property type="match status" value="1"/>
</dbReference>
<dbReference type="InterPro" id="IPR004447">
    <property type="entry name" value="Peptidase_S41A"/>
</dbReference>
<dbReference type="NCBIfam" id="TIGR00225">
    <property type="entry name" value="prc"/>
    <property type="match status" value="1"/>
</dbReference>
<evidence type="ECO:0000256" key="5">
    <source>
        <dbReference type="RuleBase" id="RU004404"/>
    </source>
</evidence>
<dbReference type="Gene3D" id="3.90.226.10">
    <property type="entry name" value="2-enoyl-CoA Hydratase, Chain A, domain 1"/>
    <property type="match status" value="1"/>
</dbReference>
<dbReference type="InterPro" id="IPR041489">
    <property type="entry name" value="PDZ_6"/>
</dbReference>